<gene>
    <name evidence="1" type="ORF">Tci_636951</name>
</gene>
<proteinExistence type="predicted"/>
<name>A0A699JYK5_TANCI</name>
<dbReference type="EMBL" id="BKCJ010461895">
    <property type="protein sequence ID" value="GFA64979.1"/>
    <property type="molecule type" value="Genomic_DNA"/>
</dbReference>
<evidence type="ECO:0000313" key="1">
    <source>
        <dbReference type="EMBL" id="GFA64979.1"/>
    </source>
</evidence>
<accession>A0A699JYK5</accession>
<comment type="caution">
    <text evidence="1">The sequence shown here is derived from an EMBL/GenBank/DDBJ whole genome shotgun (WGS) entry which is preliminary data.</text>
</comment>
<dbReference type="AlphaFoldDB" id="A0A699JYK5"/>
<protein>
    <submittedName>
        <fullName evidence="1">Uncharacterized protein</fullName>
    </submittedName>
</protein>
<sequence>MDKRKRFKLTLEIFKDIMKISPRVQGQDFDTHPTDEEIVSFLRELIHKTVSWRNKIGLHTSKDDYLINTLRFIFAKEATQIYGAILLESLTSLEIKETKAYKTYLGFASGAAPPKKAQKFKKPASPQLSIVQVSSENLRKNQRE</sequence>
<reference evidence="1" key="1">
    <citation type="journal article" date="2019" name="Sci. Rep.">
        <title>Draft genome of Tanacetum cinerariifolium, the natural source of mosquito coil.</title>
        <authorList>
            <person name="Yamashiro T."/>
            <person name="Shiraishi A."/>
            <person name="Satake H."/>
            <person name="Nakayama K."/>
        </authorList>
    </citation>
    <scope>NUCLEOTIDE SEQUENCE</scope>
</reference>
<organism evidence="1">
    <name type="scientific">Tanacetum cinerariifolium</name>
    <name type="common">Dalmatian daisy</name>
    <name type="synonym">Chrysanthemum cinerariifolium</name>
    <dbReference type="NCBI Taxonomy" id="118510"/>
    <lineage>
        <taxon>Eukaryota</taxon>
        <taxon>Viridiplantae</taxon>
        <taxon>Streptophyta</taxon>
        <taxon>Embryophyta</taxon>
        <taxon>Tracheophyta</taxon>
        <taxon>Spermatophyta</taxon>
        <taxon>Magnoliopsida</taxon>
        <taxon>eudicotyledons</taxon>
        <taxon>Gunneridae</taxon>
        <taxon>Pentapetalae</taxon>
        <taxon>asterids</taxon>
        <taxon>campanulids</taxon>
        <taxon>Asterales</taxon>
        <taxon>Asteraceae</taxon>
        <taxon>Asteroideae</taxon>
        <taxon>Anthemideae</taxon>
        <taxon>Anthemidinae</taxon>
        <taxon>Tanacetum</taxon>
    </lineage>
</organism>